<gene>
    <name evidence="2" type="ORF">WP3W19E03_04940</name>
</gene>
<feature type="compositionally biased region" description="Polar residues" evidence="1">
    <location>
        <begin position="13"/>
        <end position="23"/>
    </location>
</feature>
<sequence length="559" mass="61812">MKIEPTAPLATVATPSRPRSNPGSRFVNACRNLTAPTTDRPELALPAPPALAPDSQQQLNRELRKGLSGYVQQHPEQQTALDDLLRAGQMRNELGKPTLATADPLTHLVTLLNRLKKLPDGKALTNALVKDPAGEIGRYVTLKGSFGSKSCQLRSQPLPPRALGKPELQQLALELKQVLQHYLDANPAKRECHTAYLRDYLQQPEIGRYLGLLDTPDGAQVKINALPSRKEEIANVMNRLLAGHGRGALYHAFAQESGRAGMLGRHFKLEGMLALSFTVRAEPLPPAVVATPSTAQRADPQARTADPALAQQQAEQLRRLEAEEHLNLEKEITRQLGNRPACQILAKLTRSAANLQAELDGKHLPPAESIPVTHIDMATLAALTLPQVRELAAQLTEENNRYLRRVEEHTVHLPTHADADRFSPHTLDMLGITFTQPYLKVLDDGIQALRQPATSRTGRLLGWLLPAQARVRQLKQEQSIGKLHELRQVITLLQLQGGSWQGIDRAGWAKQLLARTLEQAMPTPWQLGPFRINEGRPQWQARLSEWGILNEWGIPVAKG</sequence>
<evidence type="ECO:0000313" key="3">
    <source>
        <dbReference type="Proteomes" id="UP000515442"/>
    </source>
</evidence>
<dbReference type="RefSeq" id="WP_182938796.1">
    <property type="nucleotide sequence ID" value="NZ_AP022038.1"/>
</dbReference>
<evidence type="ECO:0000256" key="1">
    <source>
        <dbReference type="SAM" id="MobiDB-lite"/>
    </source>
</evidence>
<dbReference type="AlphaFoldDB" id="A0A6S5CY68"/>
<name>A0A6S5CY68_AERVE</name>
<evidence type="ECO:0000313" key="2">
    <source>
        <dbReference type="EMBL" id="BBR37969.1"/>
    </source>
</evidence>
<protein>
    <submittedName>
        <fullName evidence="2">Uncharacterized protein</fullName>
    </submittedName>
</protein>
<accession>A0A6S5CY68</accession>
<organism evidence="2 3">
    <name type="scientific">Aeromonas veronii</name>
    <dbReference type="NCBI Taxonomy" id="654"/>
    <lineage>
        <taxon>Bacteria</taxon>
        <taxon>Pseudomonadati</taxon>
        <taxon>Pseudomonadota</taxon>
        <taxon>Gammaproteobacteria</taxon>
        <taxon>Aeromonadales</taxon>
        <taxon>Aeromonadaceae</taxon>
        <taxon>Aeromonas</taxon>
    </lineage>
</organism>
<feature type="region of interest" description="Disordered" evidence="1">
    <location>
        <begin position="38"/>
        <end position="57"/>
    </location>
</feature>
<dbReference type="Proteomes" id="UP000515442">
    <property type="component" value="Chromosome"/>
</dbReference>
<proteinExistence type="predicted"/>
<feature type="region of interest" description="Disordered" evidence="1">
    <location>
        <begin position="1"/>
        <end position="26"/>
    </location>
</feature>
<dbReference type="EMBL" id="AP022038">
    <property type="protein sequence ID" value="BBR37969.1"/>
    <property type="molecule type" value="Genomic_DNA"/>
</dbReference>
<reference evidence="2 3" key="1">
    <citation type="submission" date="2019-12" db="EMBL/GenBank/DDBJ databases">
        <title>complete genome sequences of Aeromonas veronii str. WP3-W19-ESBL-03 isolated from wastewater treatment plant effluent.</title>
        <authorList>
            <person name="Sekizuka T."/>
            <person name="Itokawa K."/>
            <person name="Yatsu K."/>
            <person name="Inamine Y."/>
            <person name="Kuroda M."/>
        </authorList>
    </citation>
    <scope>NUCLEOTIDE SEQUENCE [LARGE SCALE GENOMIC DNA]</scope>
    <source>
        <strain evidence="2 3">WP3-W19-ESBL-03</strain>
    </source>
</reference>